<evidence type="ECO:0000256" key="6">
    <source>
        <dbReference type="ARBA" id="ARBA00022786"/>
    </source>
</evidence>
<comment type="subcellular location">
    <subcellularLocation>
        <location evidence="2">Nucleus</location>
    </subcellularLocation>
</comment>
<evidence type="ECO:0000256" key="2">
    <source>
        <dbReference type="ARBA" id="ARBA00004123"/>
    </source>
</evidence>
<dbReference type="Pfam" id="PF00443">
    <property type="entry name" value="UCH"/>
    <property type="match status" value="1"/>
</dbReference>
<dbReference type="GO" id="GO:0140492">
    <property type="term" value="F:metal-dependent deubiquitinase activity"/>
    <property type="evidence" value="ECO:0007669"/>
    <property type="project" value="UniProtKB-ARBA"/>
</dbReference>
<dbReference type="GO" id="GO:0005634">
    <property type="term" value="C:nucleus"/>
    <property type="evidence" value="ECO:0007669"/>
    <property type="project" value="UniProtKB-SubCell"/>
</dbReference>
<dbReference type="Pfam" id="PF12436">
    <property type="entry name" value="USP7_ICP0_bdg"/>
    <property type="match status" value="1"/>
</dbReference>
<reference evidence="12 13" key="1">
    <citation type="journal article" date="2013" name="Proc. Natl. Acad. Sci. U.S.A.">
        <title>Genome of an arbuscular mycorrhizal fungus provides insight into the oldest plant symbiosis.</title>
        <authorList>
            <person name="Tisserant E."/>
            <person name="Malbreil M."/>
            <person name="Kuo A."/>
            <person name="Kohler A."/>
            <person name="Symeonidi A."/>
            <person name="Balestrini R."/>
            <person name="Charron P."/>
            <person name="Duensing N."/>
            <person name="Frei Dit Frey N."/>
            <person name="Gianinazzi-Pearson V."/>
            <person name="Gilbert L.B."/>
            <person name="Handa Y."/>
            <person name="Herr J.R."/>
            <person name="Hijri M."/>
            <person name="Koul R."/>
            <person name="Kawaguchi M."/>
            <person name="Krajinski F."/>
            <person name="Lammers P.J."/>
            <person name="Masclaux F.G."/>
            <person name="Murat C."/>
            <person name="Morin E."/>
            <person name="Ndikumana S."/>
            <person name="Pagni M."/>
            <person name="Petitpierre D."/>
            <person name="Requena N."/>
            <person name="Rosikiewicz P."/>
            <person name="Riley R."/>
            <person name="Saito K."/>
            <person name="San Clemente H."/>
            <person name="Shapiro H."/>
            <person name="van Tuinen D."/>
            <person name="Becard G."/>
            <person name="Bonfante P."/>
            <person name="Paszkowski U."/>
            <person name="Shachar-Hill Y.Y."/>
            <person name="Tuskan G.A."/>
            <person name="Young P.W."/>
            <person name="Sanders I.R."/>
            <person name="Henrissat B."/>
            <person name="Rensing S.A."/>
            <person name="Grigoriev I.V."/>
            <person name="Corradi N."/>
            <person name="Roux C."/>
            <person name="Martin F."/>
        </authorList>
    </citation>
    <scope>NUCLEOTIDE SEQUENCE [LARGE SCALE GENOMIC DNA]</scope>
    <source>
        <strain evidence="12 13">DAOM 197198</strain>
    </source>
</reference>
<dbReference type="GO" id="GO:0005829">
    <property type="term" value="C:cytosol"/>
    <property type="evidence" value="ECO:0007669"/>
    <property type="project" value="TreeGrafter"/>
</dbReference>
<dbReference type="Gene3D" id="3.10.20.90">
    <property type="entry name" value="Phosphatidylinositol 3-kinase Catalytic Subunit, Chain A, domain 1"/>
    <property type="match status" value="2"/>
</dbReference>
<dbReference type="InterPro" id="IPR002083">
    <property type="entry name" value="MATH/TRAF_dom"/>
</dbReference>
<evidence type="ECO:0000256" key="8">
    <source>
        <dbReference type="ARBA" id="ARBA00022807"/>
    </source>
</evidence>
<sequence>MDVFDQIAPLPVTDYEAMANKIMPELGQEIEDFKYNTWHVTNWRHLEKKITGPEFEAGNWKWRILLFPFGNSNQDTVSIYLDFVDPKGSPADWHSYVQFALVLWNPEDPTQYIYHHAHHRFTAEESDWGFTQFYDLRKLLTPCENRTRALIENESTNITAFVRVLKDPTAFNISVTSSYSYGSKKETGYVGLKNQGATGYMNSLLQSLYCTTYFRKAVYQISTEDDEPIKSVSLALQRVFYQLQTSNTPVGTTELTKSFGWDLKESFVQHDVQEFNRVLQDNIEGKMKGTKADGVITKLFVGKMKSYIKCVNVDYESSRVEDFYDIQLNVKGCKTLRDSFKDYIQEEILKGYNKYQATGYGLQDAKKGVIFESFPPVLHLQLKRFEYDLQRDAMVKINDRHEFPMEIDLEEFLSEDTDITNPHKYLLHGVLVHSGDSHEGHYFALFKPEKDGKWFKFDDDHVIPVIDKEVFEDNYGGEYPNANTITIRSARNHERFTNAYMLVYIRESNVDEILSPVVSEDIPEHLQKRLEQERAIEDQRRKEMEERHLYLIVKVVTAEKFKVHQGFDLANFDDRQYPLSEVLTFKILKADTYGSFKEHVSRSFNIPTKQVRFWVFVNRQNRTVRLDAPISDSLTNISMEEIHAKMTSRQNEMKLYMEVAEIPLSGLTWFPTNHIMVLLVFIKYFDPDKQAFEGLGHLYVQKFGKVGDITRFLREKKNFSPDTPLKIYEEVKPNMIVEMKLKSTFQQSEIQDGDIICFQKALTEKEIQERTTSGRYWDIPHFYESLTLRIVVSFKPKLKYRDPNPEFDLVLNKKWTYDQIAGAVGTYLNTDPLKLRFTTAHSTSGTPKSDIKQTTAHTLSEMLQTAYLSPPVHILFYELEMKEPTKVYWLGSTVKNEVYSVYSFRDILFNFINLFKRQPYKNFQIVIYFRLPNNGIINDIIKVILKNEKVTLSSPNSRIRLFEVYHNKIQKEYTETEPIERIHEYATLYAEEIPQDEVHADQNDRTIQVYHFTINPIRIHGIPFKFVIKNGETLENTKVRLRHRLGMSKIEFLKVKIAIVPGTSYVKPEYLEDDDIILSEKKLSNEECLGLDHLDKSLTEKVIFIRG</sequence>
<feature type="domain" description="MATH" evidence="10">
    <location>
        <begin position="33"/>
        <end position="162"/>
    </location>
</feature>
<keyword evidence="5" id="KW-0645">Protease</keyword>
<reference evidence="12 13" key="2">
    <citation type="journal article" date="2018" name="New Phytol.">
        <title>High intraspecific genome diversity in the model arbuscular mycorrhizal symbiont Rhizophagus irregularis.</title>
        <authorList>
            <person name="Chen E.C.H."/>
            <person name="Morin E."/>
            <person name="Beaudet D."/>
            <person name="Noel J."/>
            <person name="Yildirir G."/>
            <person name="Ndikumana S."/>
            <person name="Charron P."/>
            <person name="St-Onge C."/>
            <person name="Giorgi J."/>
            <person name="Kruger M."/>
            <person name="Marton T."/>
            <person name="Ropars J."/>
            <person name="Grigoriev I.V."/>
            <person name="Hainaut M."/>
            <person name="Henrissat B."/>
            <person name="Roux C."/>
            <person name="Martin F."/>
            <person name="Corradi N."/>
        </authorList>
    </citation>
    <scope>NUCLEOTIDE SEQUENCE [LARGE SCALE GENOMIC DNA]</scope>
    <source>
        <strain evidence="12 13">DAOM 197198</strain>
    </source>
</reference>
<name>A0A2P4PB21_RHIID</name>
<dbReference type="SUPFAM" id="SSF49599">
    <property type="entry name" value="TRAF domain-like"/>
    <property type="match status" value="1"/>
</dbReference>
<dbReference type="SUPFAM" id="SSF54001">
    <property type="entry name" value="Cysteine proteinases"/>
    <property type="match status" value="1"/>
</dbReference>
<dbReference type="SMART" id="SM00061">
    <property type="entry name" value="MATH"/>
    <property type="match status" value="1"/>
</dbReference>
<evidence type="ECO:0000256" key="4">
    <source>
        <dbReference type="ARBA" id="ARBA00012759"/>
    </source>
</evidence>
<dbReference type="InterPro" id="IPR038765">
    <property type="entry name" value="Papain-like_cys_pep_sf"/>
</dbReference>
<dbReference type="InterPro" id="IPR050164">
    <property type="entry name" value="Peptidase_C19"/>
</dbReference>
<evidence type="ECO:0000313" key="12">
    <source>
        <dbReference type="EMBL" id="POG62589.1"/>
    </source>
</evidence>
<dbReference type="EMBL" id="AUPC02000295">
    <property type="protein sequence ID" value="POG62589.1"/>
    <property type="molecule type" value="Genomic_DNA"/>
</dbReference>
<evidence type="ECO:0000313" key="13">
    <source>
        <dbReference type="Proteomes" id="UP000018888"/>
    </source>
</evidence>
<feature type="domain" description="USP" evidence="11">
    <location>
        <begin position="190"/>
        <end position="507"/>
    </location>
</feature>
<evidence type="ECO:0000259" key="10">
    <source>
        <dbReference type="PROSITE" id="PS50144"/>
    </source>
</evidence>
<evidence type="ECO:0000256" key="5">
    <source>
        <dbReference type="ARBA" id="ARBA00022670"/>
    </source>
</evidence>
<keyword evidence="8" id="KW-0788">Thiol protease</keyword>
<evidence type="ECO:0000256" key="1">
    <source>
        <dbReference type="ARBA" id="ARBA00000707"/>
    </source>
</evidence>
<keyword evidence="9" id="KW-0539">Nucleus</keyword>
<comment type="caution">
    <text evidence="12">The sequence shown here is derived from an EMBL/GenBank/DDBJ whole genome shotgun (WGS) entry which is preliminary data.</text>
</comment>
<dbReference type="Gene3D" id="2.60.210.10">
    <property type="entry name" value="Apoptosis, Tumor Necrosis Factor Receptor Associated Protein 2, Chain A"/>
    <property type="match status" value="1"/>
</dbReference>
<evidence type="ECO:0000256" key="7">
    <source>
        <dbReference type="ARBA" id="ARBA00022801"/>
    </source>
</evidence>
<proteinExistence type="inferred from homology"/>
<dbReference type="InterPro" id="IPR029346">
    <property type="entry name" value="USP_C"/>
</dbReference>
<dbReference type="PANTHER" id="PTHR24006:SF644">
    <property type="entry name" value="UBIQUITIN CARBOXYL-TERMINAL HYDROLASE 7"/>
    <property type="match status" value="1"/>
</dbReference>
<comment type="catalytic activity">
    <reaction evidence="1">
        <text>Thiol-dependent hydrolysis of ester, thioester, amide, peptide and isopeptide bonds formed by the C-terminal Gly of ubiquitin (a 76-residue protein attached to proteins as an intracellular targeting signal).</text>
        <dbReference type="EC" id="3.4.19.12"/>
    </reaction>
</comment>
<keyword evidence="13" id="KW-1185">Reference proteome</keyword>
<evidence type="ECO:0000256" key="3">
    <source>
        <dbReference type="ARBA" id="ARBA00009085"/>
    </source>
</evidence>
<organism evidence="12 13">
    <name type="scientific">Rhizophagus irregularis (strain DAOM 181602 / DAOM 197198 / MUCL 43194)</name>
    <name type="common">Arbuscular mycorrhizal fungus</name>
    <name type="synonym">Glomus intraradices</name>
    <dbReference type="NCBI Taxonomy" id="747089"/>
    <lineage>
        <taxon>Eukaryota</taxon>
        <taxon>Fungi</taxon>
        <taxon>Fungi incertae sedis</taxon>
        <taxon>Mucoromycota</taxon>
        <taxon>Glomeromycotina</taxon>
        <taxon>Glomeromycetes</taxon>
        <taxon>Glomerales</taxon>
        <taxon>Glomeraceae</taxon>
        <taxon>Rhizophagus</taxon>
    </lineage>
</organism>
<dbReference type="FunFam" id="3.90.70.10:FF:000005">
    <property type="entry name" value="Ubiquitin carboxyl-terminal hydrolase 7"/>
    <property type="match status" value="1"/>
</dbReference>
<dbReference type="InterPro" id="IPR008974">
    <property type="entry name" value="TRAF-like"/>
</dbReference>
<keyword evidence="6" id="KW-0833">Ubl conjugation pathway</keyword>
<dbReference type="Gene3D" id="3.90.70.10">
    <property type="entry name" value="Cysteine proteinases"/>
    <property type="match status" value="1"/>
</dbReference>
<dbReference type="VEuPathDB" id="FungiDB:RhiirFUN_007073"/>
<dbReference type="GO" id="GO:0006508">
    <property type="term" value="P:proteolysis"/>
    <property type="evidence" value="ECO:0007669"/>
    <property type="project" value="UniProtKB-KW"/>
</dbReference>
<dbReference type="GO" id="GO:0004843">
    <property type="term" value="F:cysteine-type deubiquitinase activity"/>
    <property type="evidence" value="ECO:0007669"/>
    <property type="project" value="UniProtKB-EC"/>
</dbReference>
<gene>
    <name evidence="12" type="ORF">GLOIN_2v1695206</name>
</gene>
<dbReference type="PANTHER" id="PTHR24006">
    <property type="entry name" value="UBIQUITIN CARBOXYL-TERMINAL HYDROLASE"/>
    <property type="match status" value="1"/>
</dbReference>
<dbReference type="InterPro" id="IPR024729">
    <property type="entry name" value="USP7_ICP0-binding_dom"/>
</dbReference>
<dbReference type="EC" id="3.4.19.12" evidence="4"/>
<dbReference type="InterPro" id="IPR018200">
    <property type="entry name" value="USP_CS"/>
</dbReference>
<dbReference type="Pfam" id="PF14533">
    <property type="entry name" value="USP7_C2"/>
    <property type="match status" value="1"/>
</dbReference>
<protein>
    <recommendedName>
        <fullName evidence="4">ubiquitinyl hydrolase 1</fullName>
        <ecNumber evidence="4">3.4.19.12</ecNumber>
    </recommendedName>
</protein>
<dbReference type="PROSITE" id="PS50235">
    <property type="entry name" value="USP_3"/>
    <property type="match status" value="1"/>
</dbReference>
<keyword evidence="7" id="KW-0378">Hydrolase</keyword>
<dbReference type="PROSITE" id="PS50144">
    <property type="entry name" value="MATH"/>
    <property type="match status" value="1"/>
</dbReference>
<dbReference type="CDD" id="cd02659">
    <property type="entry name" value="peptidase_C19C"/>
    <property type="match status" value="1"/>
</dbReference>
<dbReference type="Proteomes" id="UP000018888">
    <property type="component" value="Unassembled WGS sequence"/>
</dbReference>
<dbReference type="GO" id="GO:0031647">
    <property type="term" value="P:regulation of protein stability"/>
    <property type="evidence" value="ECO:0007669"/>
    <property type="project" value="TreeGrafter"/>
</dbReference>
<evidence type="ECO:0000256" key="9">
    <source>
        <dbReference type="ARBA" id="ARBA00023242"/>
    </source>
</evidence>
<dbReference type="AlphaFoldDB" id="A0A2P4PB21"/>
<dbReference type="Pfam" id="PF22486">
    <property type="entry name" value="MATH_2"/>
    <property type="match status" value="1"/>
</dbReference>
<comment type="similarity">
    <text evidence="3">Belongs to the peptidase C19 family.</text>
</comment>
<dbReference type="GO" id="GO:0016579">
    <property type="term" value="P:protein deubiquitination"/>
    <property type="evidence" value="ECO:0007669"/>
    <property type="project" value="InterPro"/>
</dbReference>
<dbReference type="PROSITE" id="PS00973">
    <property type="entry name" value="USP_2"/>
    <property type="match status" value="1"/>
</dbReference>
<dbReference type="InterPro" id="IPR028889">
    <property type="entry name" value="USP"/>
</dbReference>
<accession>A0A2P4PB21</accession>
<evidence type="ECO:0000259" key="11">
    <source>
        <dbReference type="PROSITE" id="PS50235"/>
    </source>
</evidence>
<dbReference type="InterPro" id="IPR001394">
    <property type="entry name" value="Peptidase_C19_UCH"/>
</dbReference>